<dbReference type="AlphaFoldDB" id="A0A345Y091"/>
<organism evidence="2 3">
    <name type="scientific">Streptomyces armeniacus</name>
    <dbReference type="NCBI Taxonomy" id="83291"/>
    <lineage>
        <taxon>Bacteria</taxon>
        <taxon>Bacillati</taxon>
        <taxon>Actinomycetota</taxon>
        <taxon>Actinomycetes</taxon>
        <taxon>Kitasatosporales</taxon>
        <taxon>Streptomycetaceae</taxon>
        <taxon>Streptomyces</taxon>
    </lineage>
</organism>
<dbReference type="SMART" id="SM00860">
    <property type="entry name" value="SMI1_KNR4"/>
    <property type="match status" value="1"/>
</dbReference>
<dbReference type="Gene3D" id="3.40.1580.10">
    <property type="entry name" value="SMI1/KNR4-like"/>
    <property type="match status" value="1"/>
</dbReference>
<dbReference type="PANTHER" id="PTHR47432:SF1">
    <property type="entry name" value="CELL WALL ASSEMBLY REGULATOR SMI1"/>
    <property type="match status" value="1"/>
</dbReference>
<accession>A0A345Y091</accession>
<evidence type="ECO:0000259" key="1">
    <source>
        <dbReference type="SMART" id="SM00860"/>
    </source>
</evidence>
<dbReference type="Proteomes" id="UP000254425">
    <property type="component" value="Chromosome"/>
</dbReference>
<dbReference type="InterPro" id="IPR051873">
    <property type="entry name" value="KNR4/SMI1_regulator"/>
</dbReference>
<proteinExistence type="predicted"/>
<dbReference type="InterPro" id="IPR037883">
    <property type="entry name" value="Knr4/Smi1-like_sf"/>
</dbReference>
<sequence length="194" mass="21560">MAESWERAESWLVHHAPATYAALAPPADRAAIAEAERAVGLPFPDPLVESLLRHDGTDHLTLLPPFWSLLSAEGIADHWRLRSRIHGKGAEAAEPEAESELDESEHGPWWHRLWIPFAADGCGDYLVLDQRPTACRGRIGDADHEQGAFFESHAMWASLPALFEASVTAMETGEVLDSYERTVTEEGELDWEIL</sequence>
<dbReference type="PANTHER" id="PTHR47432">
    <property type="entry name" value="CELL WALL ASSEMBLY REGULATOR SMI1"/>
    <property type="match status" value="1"/>
</dbReference>
<name>A0A345Y091_9ACTN</name>
<protein>
    <submittedName>
        <fullName evidence="2">SMI1/KNR4 family protein</fullName>
    </submittedName>
</protein>
<dbReference type="InterPro" id="IPR018958">
    <property type="entry name" value="Knr4/Smi1-like_dom"/>
</dbReference>
<dbReference type="EMBL" id="CP031320">
    <property type="protein sequence ID" value="AXK37307.1"/>
    <property type="molecule type" value="Genomic_DNA"/>
</dbReference>
<gene>
    <name evidence="2" type="ORF">DVA86_13060</name>
</gene>
<evidence type="ECO:0000313" key="2">
    <source>
        <dbReference type="EMBL" id="AXK37307.1"/>
    </source>
</evidence>
<feature type="domain" description="Knr4/Smi1-like" evidence="1">
    <location>
        <begin position="26"/>
        <end position="152"/>
    </location>
</feature>
<keyword evidence="3" id="KW-1185">Reference proteome</keyword>
<dbReference type="Pfam" id="PF09346">
    <property type="entry name" value="SMI1_KNR4"/>
    <property type="match status" value="1"/>
</dbReference>
<dbReference type="SUPFAM" id="SSF160631">
    <property type="entry name" value="SMI1/KNR4-like"/>
    <property type="match status" value="1"/>
</dbReference>
<evidence type="ECO:0000313" key="3">
    <source>
        <dbReference type="Proteomes" id="UP000254425"/>
    </source>
</evidence>
<dbReference type="KEGG" id="sarm:DVA86_13060"/>
<reference evidence="2 3" key="1">
    <citation type="submission" date="2018-07" db="EMBL/GenBank/DDBJ databases">
        <title>Draft genome of the type strain Streptomyces armeniacus ATCC 15676.</title>
        <authorList>
            <person name="Labana P."/>
            <person name="Gosse J.T."/>
            <person name="Boddy C.N."/>
        </authorList>
    </citation>
    <scope>NUCLEOTIDE SEQUENCE [LARGE SCALE GENOMIC DNA]</scope>
    <source>
        <strain evidence="2 3">ATCC 15676</strain>
    </source>
</reference>